<comment type="caution">
    <text evidence="2">The sequence shown here is derived from an EMBL/GenBank/DDBJ whole genome shotgun (WGS) entry which is preliminary data.</text>
</comment>
<dbReference type="AlphaFoldDB" id="A0AA88DZV8"/>
<sequence length="64" mass="7094">MPHHLASNTASRKLTYSINPWSGWGGQPNPTQTMDQTRATSGSAELYLQVTLGPEVRRSDRLPQ</sequence>
<organism evidence="2 3">
    <name type="scientific">Ficus carica</name>
    <name type="common">Common fig</name>
    <dbReference type="NCBI Taxonomy" id="3494"/>
    <lineage>
        <taxon>Eukaryota</taxon>
        <taxon>Viridiplantae</taxon>
        <taxon>Streptophyta</taxon>
        <taxon>Embryophyta</taxon>
        <taxon>Tracheophyta</taxon>
        <taxon>Spermatophyta</taxon>
        <taxon>Magnoliopsida</taxon>
        <taxon>eudicotyledons</taxon>
        <taxon>Gunneridae</taxon>
        <taxon>Pentapetalae</taxon>
        <taxon>rosids</taxon>
        <taxon>fabids</taxon>
        <taxon>Rosales</taxon>
        <taxon>Moraceae</taxon>
        <taxon>Ficeae</taxon>
        <taxon>Ficus</taxon>
    </lineage>
</organism>
<protein>
    <submittedName>
        <fullName evidence="2">Uncharacterized protein</fullName>
    </submittedName>
</protein>
<evidence type="ECO:0000256" key="1">
    <source>
        <dbReference type="SAM" id="MobiDB-lite"/>
    </source>
</evidence>
<accession>A0AA88DZV8</accession>
<feature type="region of interest" description="Disordered" evidence="1">
    <location>
        <begin position="21"/>
        <end position="40"/>
    </location>
</feature>
<gene>
    <name evidence="2" type="ORF">TIFTF001_034211</name>
</gene>
<dbReference type="EMBL" id="BTGU01000214">
    <property type="protein sequence ID" value="GMN65139.1"/>
    <property type="molecule type" value="Genomic_DNA"/>
</dbReference>
<reference evidence="2" key="1">
    <citation type="submission" date="2023-07" db="EMBL/GenBank/DDBJ databases">
        <title>draft genome sequence of fig (Ficus carica).</title>
        <authorList>
            <person name="Takahashi T."/>
            <person name="Nishimura K."/>
        </authorList>
    </citation>
    <scope>NUCLEOTIDE SEQUENCE</scope>
</reference>
<name>A0AA88DZV8_FICCA</name>
<proteinExistence type="predicted"/>
<evidence type="ECO:0000313" key="3">
    <source>
        <dbReference type="Proteomes" id="UP001187192"/>
    </source>
</evidence>
<dbReference type="Proteomes" id="UP001187192">
    <property type="component" value="Unassembled WGS sequence"/>
</dbReference>
<feature type="compositionally biased region" description="Polar residues" evidence="1">
    <location>
        <begin position="28"/>
        <end position="40"/>
    </location>
</feature>
<keyword evidence="3" id="KW-1185">Reference proteome</keyword>
<evidence type="ECO:0000313" key="2">
    <source>
        <dbReference type="EMBL" id="GMN65139.1"/>
    </source>
</evidence>